<keyword evidence="2 3" id="KW-0472">Membrane</keyword>
<sequence>MSDLALAAEAPIELEAVPVVDAPAPVTSLPRRRAVLPFVAARFDGAPRWLVIFADLVALLIAFFVLILSMSAFEPDAIARLNGEPAGAAGAMSDRAPERGTGVALAPTVSAEAGAGARYLGSVLMQQVSAVAGSKQGRLDARAGGVVLVVPAALIAGAREGSDIYTTLQRISAAAPGRVTVFAASALGDSRSLMESVSALRLAPTGVETGFAGWLAPGEVAISIRDPRTGKSAGGAS</sequence>
<organism evidence="5 6">
    <name type="scientific">Candidatus Phaeomarinibacter ectocarpi</name>
    <dbReference type="NCBI Taxonomy" id="1458461"/>
    <lineage>
        <taxon>Bacteria</taxon>
        <taxon>Pseudomonadati</taxon>
        <taxon>Pseudomonadota</taxon>
        <taxon>Alphaproteobacteria</taxon>
        <taxon>Hyphomicrobiales</taxon>
        <taxon>Parvibaculaceae</taxon>
        <taxon>Candidatus Phaeomarinibacter</taxon>
    </lineage>
</organism>
<feature type="transmembrane region" description="Helical" evidence="3">
    <location>
        <begin position="49"/>
        <end position="73"/>
    </location>
</feature>
<comment type="subcellular location">
    <subcellularLocation>
        <location evidence="1">Membrane</location>
    </subcellularLocation>
</comment>
<evidence type="ECO:0000313" key="6">
    <source>
        <dbReference type="Proteomes" id="UP000032160"/>
    </source>
</evidence>
<name>X5MLL3_9HYPH</name>
<dbReference type="KEGG" id="pect:BN1012_Phect292"/>
<evidence type="ECO:0000256" key="3">
    <source>
        <dbReference type="SAM" id="Phobius"/>
    </source>
</evidence>
<dbReference type="EMBL" id="HG966617">
    <property type="protein sequence ID" value="CDO58506.1"/>
    <property type="molecule type" value="Genomic_DNA"/>
</dbReference>
<gene>
    <name evidence="5" type="ORF">BN1012_Phect292</name>
</gene>
<feature type="domain" description="Motility protein B-like N-terminal" evidence="4">
    <location>
        <begin position="47"/>
        <end position="76"/>
    </location>
</feature>
<dbReference type="Pfam" id="PF13677">
    <property type="entry name" value="MotB_plug"/>
    <property type="match status" value="1"/>
</dbReference>
<accession>X5MLL3</accession>
<dbReference type="OrthoDB" id="7348512at2"/>
<dbReference type="AlphaFoldDB" id="X5MLL3"/>
<dbReference type="Proteomes" id="UP000032160">
    <property type="component" value="Chromosome I"/>
</dbReference>
<dbReference type="HOGENOM" id="CLU_1168992_0_0_5"/>
<dbReference type="STRING" id="1458461.BN1012_Phect292"/>
<keyword evidence="3" id="KW-0812">Transmembrane</keyword>
<proteinExistence type="predicted"/>
<reference evidence="5 6" key="1">
    <citation type="journal article" date="2014" name="Front. Genet.">
        <title>Genome and metabolic network of "Candidatus Phaeomarinobacter ectocarpi" Ec32, a new candidate genus of Alphaproteobacteria frequently associated with brown algae.</title>
        <authorList>
            <person name="Dittami S.M."/>
            <person name="Barbeyron T."/>
            <person name="Boyen C."/>
            <person name="Cambefort J."/>
            <person name="Collet G."/>
            <person name="Delage L."/>
            <person name="Gobet A."/>
            <person name="Groisillier A."/>
            <person name="Leblanc C."/>
            <person name="Michel G."/>
            <person name="Scornet D."/>
            <person name="Siegel A."/>
            <person name="Tapia J.E."/>
            <person name="Tonon T."/>
        </authorList>
    </citation>
    <scope>NUCLEOTIDE SEQUENCE [LARGE SCALE GENOMIC DNA]</scope>
    <source>
        <strain evidence="5 6">Ec32</strain>
    </source>
</reference>
<evidence type="ECO:0000256" key="2">
    <source>
        <dbReference type="ARBA" id="ARBA00023136"/>
    </source>
</evidence>
<dbReference type="InterPro" id="IPR025713">
    <property type="entry name" value="MotB-like_N_dom"/>
</dbReference>
<protein>
    <recommendedName>
        <fullName evidence="4">Motility protein B-like N-terminal domain-containing protein</fullName>
    </recommendedName>
</protein>
<dbReference type="RefSeq" id="WP_043949439.1">
    <property type="nucleotide sequence ID" value="NZ_HG966617.1"/>
</dbReference>
<evidence type="ECO:0000259" key="4">
    <source>
        <dbReference type="Pfam" id="PF13677"/>
    </source>
</evidence>
<keyword evidence="6" id="KW-1185">Reference proteome</keyword>
<dbReference type="GO" id="GO:0016020">
    <property type="term" value="C:membrane"/>
    <property type="evidence" value="ECO:0007669"/>
    <property type="project" value="UniProtKB-SubCell"/>
</dbReference>
<keyword evidence="3" id="KW-1133">Transmembrane helix</keyword>
<evidence type="ECO:0000256" key="1">
    <source>
        <dbReference type="ARBA" id="ARBA00004370"/>
    </source>
</evidence>
<evidence type="ECO:0000313" key="5">
    <source>
        <dbReference type="EMBL" id="CDO58506.1"/>
    </source>
</evidence>